<dbReference type="AlphaFoldDB" id="A0A2G5IE44"/>
<evidence type="ECO:0000313" key="9">
    <source>
        <dbReference type="Proteomes" id="UP001302367"/>
    </source>
</evidence>
<reference evidence="7 9" key="2">
    <citation type="submission" date="2023-09" db="EMBL/GenBank/DDBJ databases">
        <title>Complete-Gapless Cercospora beticola genome.</title>
        <authorList>
            <person name="Wyatt N.A."/>
            <person name="Spanner R.E."/>
            <person name="Bolton M.D."/>
        </authorList>
    </citation>
    <scope>NUCLEOTIDE SEQUENCE [LARGE SCALE GENOMIC DNA]</scope>
    <source>
        <strain evidence="7">Cb09-40</strain>
    </source>
</reference>
<protein>
    <submittedName>
        <fullName evidence="6">Enoyl reductase LovC</fullName>
    </submittedName>
</protein>
<keyword evidence="3" id="KW-0560">Oxidoreductase</keyword>
<proteinExistence type="inferred from homology"/>
<dbReference type="InterPro" id="IPR011032">
    <property type="entry name" value="GroES-like_sf"/>
</dbReference>
<dbReference type="SUPFAM" id="SSF51735">
    <property type="entry name" value="NAD(P)-binding Rossmann-fold domains"/>
    <property type="match status" value="1"/>
</dbReference>
<evidence type="ECO:0000313" key="7">
    <source>
        <dbReference type="EMBL" id="WPB04422.1"/>
    </source>
</evidence>
<evidence type="ECO:0000313" key="6">
    <source>
        <dbReference type="EMBL" id="PIB03128.1"/>
    </source>
</evidence>
<dbReference type="InterPro" id="IPR047122">
    <property type="entry name" value="Trans-enoyl_RdTase-like"/>
</dbReference>
<dbReference type="PANTHER" id="PTHR45348">
    <property type="entry name" value="HYPOTHETICAL OXIDOREDUCTASE (EUROFUNG)"/>
    <property type="match status" value="1"/>
</dbReference>
<dbReference type="EMBL" id="CP134188">
    <property type="protein sequence ID" value="WPB04422.1"/>
    <property type="molecule type" value="Genomic_DNA"/>
</dbReference>
<dbReference type="InterPro" id="IPR020843">
    <property type="entry name" value="ER"/>
</dbReference>
<evidence type="ECO:0000313" key="8">
    <source>
        <dbReference type="Proteomes" id="UP000230605"/>
    </source>
</evidence>
<dbReference type="Proteomes" id="UP000230605">
    <property type="component" value="Chromosome 10"/>
</dbReference>
<keyword evidence="9" id="KW-1185">Reference proteome</keyword>
<dbReference type="InterPro" id="IPR013154">
    <property type="entry name" value="ADH-like_N"/>
</dbReference>
<evidence type="ECO:0000256" key="3">
    <source>
        <dbReference type="ARBA" id="ARBA00023002"/>
    </source>
</evidence>
<reference evidence="6 8" key="1">
    <citation type="submission" date="2015-10" db="EMBL/GenBank/DDBJ databases">
        <title>The cercosporin biosynthetic gene cluster was horizontally transferred to several fungal lineages and shown to be expanded in Cercospora beticola based on microsynteny with recipient genomes.</title>
        <authorList>
            <person name="De Jonge R."/>
            <person name="Ebert M.K."/>
            <person name="Suttle J.C."/>
            <person name="Jurick Ii W.M."/>
            <person name="Secor G.A."/>
            <person name="Thomma B.P."/>
            <person name="Van De Peer Y."/>
            <person name="Bolton M.D."/>
        </authorList>
    </citation>
    <scope>NUCLEOTIDE SEQUENCE [LARGE SCALE GENOMIC DNA]</scope>
    <source>
        <strain evidence="6 8">09-40</strain>
    </source>
</reference>
<dbReference type="SMART" id="SM00829">
    <property type="entry name" value="PKS_ER"/>
    <property type="match status" value="1"/>
</dbReference>
<feature type="chain" id="PRO_5013935671" evidence="4">
    <location>
        <begin position="23"/>
        <end position="388"/>
    </location>
</feature>
<accession>A0A2G5IE44</accession>
<name>A0A2G5IE44_CERBT</name>
<dbReference type="Gene3D" id="3.40.50.720">
    <property type="entry name" value="NAD(P)-binding Rossmann-like Domain"/>
    <property type="match status" value="1"/>
</dbReference>
<evidence type="ECO:0000256" key="2">
    <source>
        <dbReference type="ARBA" id="ARBA00011245"/>
    </source>
</evidence>
<dbReference type="PANTHER" id="PTHR45348:SF2">
    <property type="entry name" value="ZINC-TYPE ALCOHOL DEHYDROGENASE-LIKE PROTEIN C2E1P3.01"/>
    <property type="match status" value="1"/>
</dbReference>
<comment type="similarity">
    <text evidence="1">Belongs to the zinc-containing alcohol dehydrogenase family.</text>
</comment>
<dbReference type="OrthoDB" id="9992527at2759"/>
<feature type="domain" description="Enoyl reductase (ER)" evidence="5">
    <location>
        <begin position="40"/>
        <end position="362"/>
    </location>
</feature>
<dbReference type="Proteomes" id="UP001302367">
    <property type="component" value="Chromosome 5"/>
</dbReference>
<dbReference type="SUPFAM" id="SSF50129">
    <property type="entry name" value="GroES-like"/>
    <property type="match status" value="1"/>
</dbReference>
<evidence type="ECO:0000256" key="4">
    <source>
        <dbReference type="SAM" id="SignalP"/>
    </source>
</evidence>
<gene>
    <name evidence="6" type="ORF">CB0940_12037</name>
    <name evidence="7" type="ORF">RHO25_009068</name>
</gene>
<sequence>MLLLNLLILALAAYIYPQLRSAFSTDTAMSQTALLLHEAGTPLVVGHRPIPQPGENQLLVKVLVAGLNPHDQRTRDNGLFVSSYPYVLGADLVGEVLKVGTGERSARFSIGEHVFGHTMAEGGDPNDFNAAQQYALVDARFVGRIANSGLSVDEAATIPVNVLAAFIALFAKAGHGFPPPFSSEAKSFEFVSVTLLVIGGGSNTGRAVVELAALAGIGRIIVVAGMRQADSLRSRGATHIIDRYAANVLEQIRAVAGDDLVYAIDTVNAGENQELGVAALSNTRKGMLITLRRPEGEFDAARIGSKSAGYERRLVFGVSPIHPEVTVGFWEEIPRWLREKKVHPSSFEVIEGLDAEAANKVLDAYRDGSGMKTNIHPWGDEKDPHVHL</sequence>
<dbReference type="EMBL" id="LKMD01000099">
    <property type="protein sequence ID" value="PIB03128.1"/>
    <property type="molecule type" value="Genomic_DNA"/>
</dbReference>
<comment type="subunit">
    <text evidence="2">Monomer.</text>
</comment>
<dbReference type="CDD" id="cd08249">
    <property type="entry name" value="enoyl_reductase_like"/>
    <property type="match status" value="1"/>
</dbReference>
<feature type="signal peptide" evidence="4">
    <location>
        <begin position="1"/>
        <end position="22"/>
    </location>
</feature>
<organism evidence="6 8">
    <name type="scientific">Cercospora beticola</name>
    <name type="common">Sugarbeet leaf spot fungus</name>
    <dbReference type="NCBI Taxonomy" id="122368"/>
    <lineage>
        <taxon>Eukaryota</taxon>
        <taxon>Fungi</taxon>
        <taxon>Dikarya</taxon>
        <taxon>Ascomycota</taxon>
        <taxon>Pezizomycotina</taxon>
        <taxon>Dothideomycetes</taxon>
        <taxon>Dothideomycetidae</taxon>
        <taxon>Mycosphaerellales</taxon>
        <taxon>Mycosphaerellaceae</taxon>
        <taxon>Cercospora</taxon>
    </lineage>
</organism>
<dbReference type="InterPro" id="IPR036291">
    <property type="entry name" value="NAD(P)-bd_dom_sf"/>
</dbReference>
<evidence type="ECO:0000256" key="1">
    <source>
        <dbReference type="ARBA" id="ARBA00008072"/>
    </source>
</evidence>
<dbReference type="GO" id="GO:0016651">
    <property type="term" value="F:oxidoreductase activity, acting on NAD(P)H"/>
    <property type="evidence" value="ECO:0007669"/>
    <property type="project" value="InterPro"/>
</dbReference>
<dbReference type="Gene3D" id="3.90.180.10">
    <property type="entry name" value="Medium-chain alcohol dehydrogenases, catalytic domain"/>
    <property type="match status" value="1"/>
</dbReference>
<keyword evidence="4" id="KW-0732">Signal</keyword>
<dbReference type="Pfam" id="PF08240">
    <property type="entry name" value="ADH_N"/>
    <property type="match status" value="1"/>
</dbReference>
<evidence type="ECO:0000259" key="5">
    <source>
        <dbReference type="SMART" id="SM00829"/>
    </source>
</evidence>